<evidence type="ECO:0000313" key="8">
    <source>
        <dbReference type="Proteomes" id="UP000828390"/>
    </source>
</evidence>
<keyword evidence="1" id="KW-0433">Leucine-rich repeat</keyword>
<dbReference type="PANTHER" id="PTHR24369:SF210">
    <property type="entry name" value="CHAOPTIN-RELATED"/>
    <property type="match status" value="1"/>
</dbReference>
<evidence type="ECO:0000256" key="1">
    <source>
        <dbReference type="ARBA" id="ARBA00022614"/>
    </source>
</evidence>
<sequence>MKFIALLFLSFAHKATAQTGPAQCAYSDDVYTCNYHLMTPSQIPIDFASFSVPPQQIKLNVNGFLPQSGSASVFSSGFETIDVSQFDVNTPATLTLNCDQYGSVYIDREAFKYMAYIDSFTVRNCEIFYIGIDTVNAFETLDSLVIEGGKIDQMEMDAFKNLSLERQTVHKFPRSQGRLVIRNARFISGSLPFGLFIQLKNLNSIALVAANIESLASDTFRYNSKLTSIDVSDNPVTSLPSGVFQGLKMLSEVSVHGIEWTCTCDKITWLDDVINSNVTLHGSLMCSDKQGTSMLKYYYTECQSKSCEGTACPSLLAFVVLAVACVAMIISSTSLVLSIYILRRLPEMRNEMEEREQEVIDQPDASLAPNAGTGQAPALPLKKGQVTRAFERRNQAPVAPVVSPVTKMVQEKKGIAPNRTTKGSIGTGSVKPT</sequence>
<feature type="signal peptide" evidence="6">
    <location>
        <begin position="1"/>
        <end position="17"/>
    </location>
</feature>
<dbReference type="InterPro" id="IPR032675">
    <property type="entry name" value="LRR_dom_sf"/>
</dbReference>
<evidence type="ECO:0000256" key="5">
    <source>
        <dbReference type="SAM" id="Phobius"/>
    </source>
</evidence>
<evidence type="ECO:0000256" key="3">
    <source>
        <dbReference type="ARBA" id="ARBA00022737"/>
    </source>
</evidence>
<name>A0A9D4ESB9_DREPO</name>
<dbReference type="Gene3D" id="3.80.10.10">
    <property type="entry name" value="Ribonuclease Inhibitor"/>
    <property type="match status" value="1"/>
</dbReference>
<accession>A0A9D4ESB9</accession>
<evidence type="ECO:0000256" key="2">
    <source>
        <dbReference type="ARBA" id="ARBA00022729"/>
    </source>
</evidence>
<gene>
    <name evidence="7" type="ORF">DPMN_161523</name>
</gene>
<keyword evidence="8" id="KW-1185">Reference proteome</keyword>
<dbReference type="EMBL" id="JAIWYP010000008">
    <property type="protein sequence ID" value="KAH3783581.1"/>
    <property type="molecule type" value="Genomic_DNA"/>
</dbReference>
<dbReference type="AlphaFoldDB" id="A0A9D4ESB9"/>
<dbReference type="SUPFAM" id="SSF52058">
    <property type="entry name" value="L domain-like"/>
    <property type="match status" value="1"/>
</dbReference>
<dbReference type="Pfam" id="PF13855">
    <property type="entry name" value="LRR_8"/>
    <property type="match status" value="1"/>
</dbReference>
<dbReference type="Proteomes" id="UP000828390">
    <property type="component" value="Unassembled WGS sequence"/>
</dbReference>
<feature type="chain" id="PRO_5039479850" evidence="6">
    <location>
        <begin position="18"/>
        <end position="433"/>
    </location>
</feature>
<organism evidence="7 8">
    <name type="scientific">Dreissena polymorpha</name>
    <name type="common">Zebra mussel</name>
    <name type="synonym">Mytilus polymorpha</name>
    <dbReference type="NCBI Taxonomy" id="45954"/>
    <lineage>
        <taxon>Eukaryota</taxon>
        <taxon>Metazoa</taxon>
        <taxon>Spiralia</taxon>
        <taxon>Lophotrochozoa</taxon>
        <taxon>Mollusca</taxon>
        <taxon>Bivalvia</taxon>
        <taxon>Autobranchia</taxon>
        <taxon>Heteroconchia</taxon>
        <taxon>Euheterodonta</taxon>
        <taxon>Imparidentia</taxon>
        <taxon>Neoheterodontei</taxon>
        <taxon>Myida</taxon>
        <taxon>Dreissenoidea</taxon>
        <taxon>Dreissenidae</taxon>
        <taxon>Dreissena</taxon>
    </lineage>
</organism>
<dbReference type="Pfam" id="PF13306">
    <property type="entry name" value="LRR_5"/>
    <property type="match status" value="1"/>
</dbReference>
<feature type="region of interest" description="Disordered" evidence="4">
    <location>
        <begin position="410"/>
        <end position="433"/>
    </location>
</feature>
<reference evidence="7" key="1">
    <citation type="journal article" date="2019" name="bioRxiv">
        <title>The Genome of the Zebra Mussel, Dreissena polymorpha: A Resource for Invasive Species Research.</title>
        <authorList>
            <person name="McCartney M.A."/>
            <person name="Auch B."/>
            <person name="Kono T."/>
            <person name="Mallez S."/>
            <person name="Zhang Y."/>
            <person name="Obille A."/>
            <person name="Becker A."/>
            <person name="Abrahante J.E."/>
            <person name="Garbe J."/>
            <person name="Badalamenti J.P."/>
            <person name="Herman A."/>
            <person name="Mangelson H."/>
            <person name="Liachko I."/>
            <person name="Sullivan S."/>
            <person name="Sone E.D."/>
            <person name="Koren S."/>
            <person name="Silverstein K.A.T."/>
            <person name="Beckman K.B."/>
            <person name="Gohl D.M."/>
        </authorList>
    </citation>
    <scope>NUCLEOTIDE SEQUENCE</scope>
    <source>
        <strain evidence="7">Duluth1</strain>
        <tissue evidence="7">Whole animal</tissue>
    </source>
</reference>
<dbReference type="PANTHER" id="PTHR24369">
    <property type="entry name" value="ANTIGEN BSP, PUTATIVE-RELATED"/>
    <property type="match status" value="1"/>
</dbReference>
<dbReference type="InterPro" id="IPR001611">
    <property type="entry name" value="Leu-rich_rpt"/>
</dbReference>
<keyword evidence="2 6" id="KW-0732">Signal</keyword>
<keyword evidence="3" id="KW-0677">Repeat</keyword>
<reference evidence="7" key="2">
    <citation type="submission" date="2020-11" db="EMBL/GenBank/DDBJ databases">
        <authorList>
            <person name="McCartney M.A."/>
            <person name="Auch B."/>
            <person name="Kono T."/>
            <person name="Mallez S."/>
            <person name="Becker A."/>
            <person name="Gohl D.M."/>
            <person name="Silverstein K.A.T."/>
            <person name="Koren S."/>
            <person name="Bechman K.B."/>
            <person name="Herman A."/>
            <person name="Abrahante J.E."/>
            <person name="Garbe J."/>
        </authorList>
    </citation>
    <scope>NUCLEOTIDE SEQUENCE</scope>
    <source>
        <strain evidence="7">Duluth1</strain>
        <tissue evidence="7">Whole animal</tissue>
    </source>
</reference>
<evidence type="ECO:0000313" key="7">
    <source>
        <dbReference type="EMBL" id="KAH3783581.1"/>
    </source>
</evidence>
<protein>
    <submittedName>
        <fullName evidence="7">Uncharacterized protein</fullName>
    </submittedName>
</protein>
<dbReference type="InterPro" id="IPR050541">
    <property type="entry name" value="LRR_TM_domain-containing"/>
</dbReference>
<comment type="caution">
    <text evidence="7">The sequence shown here is derived from an EMBL/GenBank/DDBJ whole genome shotgun (WGS) entry which is preliminary data.</text>
</comment>
<keyword evidence="5" id="KW-0812">Transmembrane</keyword>
<feature type="transmembrane region" description="Helical" evidence="5">
    <location>
        <begin position="315"/>
        <end position="342"/>
    </location>
</feature>
<proteinExistence type="predicted"/>
<keyword evidence="5" id="KW-0472">Membrane</keyword>
<dbReference type="GO" id="GO:0005886">
    <property type="term" value="C:plasma membrane"/>
    <property type="evidence" value="ECO:0007669"/>
    <property type="project" value="TreeGrafter"/>
</dbReference>
<evidence type="ECO:0000256" key="4">
    <source>
        <dbReference type="SAM" id="MobiDB-lite"/>
    </source>
</evidence>
<keyword evidence="5" id="KW-1133">Transmembrane helix</keyword>
<evidence type="ECO:0000256" key="6">
    <source>
        <dbReference type="SAM" id="SignalP"/>
    </source>
</evidence>
<dbReference type="InterPro" id="IPR026906">
    <property type="entry name" value="LRR_5"/>
</dbReference>